<gene>
    <name evidence="3" type="ORF">DC077_05450</name>
</gene>
<reference evidence="4" key="1">
    <citation type="submission" date="2018-05" db="EMBL/GenBank/DDBJ databases">
        <title>Ignatzschineria dubaiensis sp. nov., isolated from necrotic foot tissues of dromedaries (Camelus dromedarius) and associated maggots in Dubai, United Arab Emirates.</title>
        <authorList>
            <person name="Tsang C.C."/>
            <person name="Tang J.Y.M."/>
            <person name="Fong J.Y.H."/>
            <person name="Kinne J."/>
            <person name="Lee H.H."/>
            <person name="Joseph M."/>
            <person name="Jose S."/>
            <person name="Schuster R.K."/>
            <person name="Tang Y."/>
            <person name="Sivakumar S."/>
            <person name="Chen J.H.K."/>
            <person name="Teng J.L.L."/>
            <person name="Lau S.K.P."/>
            <person name="Wernery U."/>
            <person name="Woo P.C.Y."/>
        </authorList>
    </citation>
    <scope>NUCLEOTIDE SEQUENCE [LARGE SCALE GENOMIC DNA]</scope>
    <source>
        <strain evidence="4">UAE-HKU57</strain>
    </source>
</reference>
<evidence type="ECO:0000313" key="4">
    <source>
        <dbReference type="Proteomes" id="UP000245059"/>
    </source>
</evidence>
<dbReference type="SUPFAM" id="SSF53756">
    <property type="entry name" value="UDP-Glycosyltransferase/glycogen phosphorylase"/>
    <property type="match status" value="1"/>
</dbReference>
<dbReference type="AlphaFoldDB" id="A0A2U2AQM2"/>
<protein>
    <submittedName>
        <fullName evidence="3">Uncharacterized protein</fullName>
    </submittedName>
</protein>
<feature type="domain" description="Glycosyl transferase family 1" evidence="1">
    <location>
        <begin position="199"/>
        <end position="347"/>
    </location>
</feature>
<dbReference type="CDD" id="cd03811">
    <property type="entry name" value="GT4_GT28_WabH-like"/>
    <property type="match status" value="1"/>
</dbReference>
<dbReference type="PANTHER" id="PTHR12526">
    <property type="entry name" value="GLYCOSYLTRANSFERASE"/>
    <property type="match status" value="1"/>
</dbReference>
<dbReference type="Pfam" id="PF13439">
    <property type="entry name" value="Glyco_transf_4"/>
    <property type="match status" value="1"/>
</dbReference>
<evidence type="ECO:0000259" key="1">
    <source>
        <dbReference type="Pfam" id="PF00534"/>
    </source>
</evidence>
<proteinExistence type="predicted"/>
<comment type="caution">
    <text evidence="3">The sequence shown here is derived from an EMBL/GenBank/DDBJ whole genome shotgun (WGS) entry which is preliminary data.</text>
</comment>
<feature type="domain" description="Glycosyltransferase subfamily 4-like N-terminal" evidence="2">
    <location>
        <begin position="21"/>
        <end position="196"/>
    </location>
</feature>
<organism evidence="3 4">
    <name type="scientific">Ignatzschineria cameli</name>
    <dbReference type="NCBI Taxonomy" id="2182793"/>
    <lineage>
        <taxon>Bacteria</taxon>
        <taxon>Pseudomonadati</taxon>
        <taxon>Pseudomonadota</taxon>
        <taxon>Gammaproteobacteria</taxon>
        <taxon>Cardiobacteriales</taxon>
        <taxon>Ignatzschineriaceae</taxon>
        <taxon>Ignatzschineria</taxon>
    </lineage>
</organism>
<dbReference type="RefSeq" id="WP_109217886.1">
    <property type="nucleotide sequence ID" value="NZ_QEWW01000003.1"/>
</dbReference>
<dbReference type="Pfam" id="PF00534">
    <property type="entry name" value="Glycos_transf_1"/>
    <property type="match status" value="1"/>
</dbReference>
<dbReference type="GO" id="GO:0016757">
    <property type="term" value="F:glycosyltransferase activity"/>
    <property type="evidence" value="ECO:0007669"/>
    <property type="project" value="InterPro"/>
</dbReference>
<dbReference type="InterPro" id="IPR028098">
    <property type="entry name" value="Glyco_trans_4-like_N"/>
</dbReference>
<dbReference type="InterPro" id="IPR001296">
    <property type="entry name" value="Glyco_trans_1"/>
</dbReference>
<dbReference type="Gene3D" id="3.40.50.2000">
    <property type="entry name" value="Glycogen Phosphorylase B"/>
    <property type="match status" value="2"/>
</dbReference>
<name>A0A2U2AQM2_9GAMM</name>
<evidence type="ECO:0000313" key="3">
    <source>
        <dbReference type="EMBL" id="PWD86188.1"/>
    </source>
</evidence>
<evidence type="ECO:0000259" key="2">
    <source>
        <dbReference type="Pfam" id="PF13439"/>
    </source>
</evidence>
<dbReference type="GO" id="GO:1901135">
    <property type="term" value="P:carbohydrate derivative metabolic process"/>
    <property type="evidence" value="ECO:0007669"/>
    <property type="project" value="UniProtKB-ARBA"/>
</dbReference>
<dbReference type="Proteomes" id="UP000245059">
    <property type="component" value="Unassembled WGS sequence"/>
</dbReference>
<dbReference type="EMBL" id="QEWW01000003">
    <property type="protein sequence ID" value="PWD86188.1"/>
    <property type="molecule type" value="Genomic_DNA"/>
</dbReference>
<dbReference type="PANTHER" id="PTHR12526:SF630">
    <property type="entry name" value="GLYCOSYLTRANSFERASE"/>
    <property type="match status" value="1"/>
</dbReference>
<accession>A0A2U2AQM2</accession>
<sequence>MDKVNQPLRIGILLRNRHDGPGGLEKVLEIFARAMPAKNVELFFYGLYEPRYDAFTKDFKHLKYLSYPKSIMALKGILPRTLFRALQKAYVRFNGDKLFDEMAKDQLDALITMDLSKQFLTNYPFLKRFKEKTGIPLFSWIHLSLTGSSEATAIEVAKKIDLFDAHLAISHGIADELRHDYKVKNVTVVYNPVDAAELVERDKNRFVYIGRISDIKRVDSLLENLVSLKGDWHLDIFGSTGNPEGDERFKAHISALNLEQKVTFHGWQKDAWDQVQSAGVTLLNSIREGLPLIIIESMMRGIPVLATDCPTGPADLITVGKNGWLYPMDEEFQSREYLQKILDGELELPSPEAIQASVQGYETSNYLNSFIDCIERGRIFK</sequence>